<keyword evidence="2" id="KW-0680">Restriction system</keyword>
<evidence type="ECO:0000256" key="6">
    <source>
        <dbReference type="ARBA" id="ARBA00093790"/>
    </source>
</evidence>
<dbReference type="GO" id="GO:0009307">
    <property type="term" value="P:DNA restriction-modification system"/>
    <property type="evidence" value="ECO:0007669"/>
    <property type="project" value="InterPro"/>
</dbReference>
<dbReference type="KEGG" id="dcm:NIES806_26650"/>
<protein>
    <recommendedName>
        <fullName evidence="6">type II site-specific deoxyribonuclease</fullName>
        <ecNumber evidence="6">3.1.21.4</ecNumber>
    </recommendedName>
</protein>
<keyword evidence="4" id="KW-0378">Hydrolase</keyword>
<dbReference type="Proteomes" id="UP000218702">
    <property type="component" value="Chromosome"/>
</dbReference>
<evidence type="ECO:0000256" key="1">
    <source>
        <dbReference type="ARBA" id="ARBA00022722"/>
    </source>
</evidence>
<sequence>MDEHIKQIIKENLRNSIRRFFKKSKKIKYQVLDDIFPNERRIRSLVGGLETSLGTTFWEPIAKTLAEINGFKIIPEKILVPNPFPQVLQKELDKLVHERENKPNQCIIPTEECIKRLKNTALKTNPQDIIQYIYPPKGTGVDIHLFKDGVNYLFDIKTTQPNLGDFKKFNKQMLEWFAYSLAKNPDANLEARIAIPFNPFPKPWYEEQKSKLSYLVLL</sequence>
<dbReference type="RefSeq" id="WP_231939828.1">
    <property type="nucleotide sequence ID" value="NZ_AP018316.1"/>
</dbReference>
<evidence type="ECO:0000256" key="2">
    <source>
        <dbReference type="ARBA" id="ARBA00022747"/>
    </source>
</evidence>
<evidence type="ECO:0000256" key="3">
    <source>
        <dbReference type="ARBA" id="ARBA00022759"/>
    </source>
</evidence>
<keyword evidence="3" id="KW-0255">Endonuclease</keyword>
<proteinExistence type="predicted"/>
<dbReference type="EMBL" id="AP018316">
    <property type="protein sequence ID" value="BAZ86453.1"/>
    <property type="molecule type" value="Genomic_DNA"/>
</dbReference>
<reference evidence="7 8" key="1">
    <citation type="submission" date="2017-06" db="EMBL/GenBank/DDBJ databases">
        <title>Genome sequencing of cyanobaciteial culture collection at National Institute for Environmental Studies (NIES).</title>
        <authorList>
            <person name="Hirose Y."/>
            <person name="Shimura Y."/>
            <person name="Fujisawa T."/>
            <person name="Nakamura Y."/>
            <person name="Kawachi M."/>
        </authorList>
    </citation>
    <scope>NUCLEOTIDE SEQUENCE [LARGE SCALE GENOMIC DNA]</scope>
    <source>
        <strain evidence="7 8">NIES-806</strain>
    </source>
</reference>
<dbReference type="AlphaFoldDB" id="A0A1Z4V4V7"/>
<evidence type="ECO:0000256" key="4">
    <source>
        <dbReference type="ARBA" id="ARBA00022801"/>
    </source>
</evidence>
<organism evidence="7 8">
    <name type="scientific">Dolichospermum compactum NIES-806</name>
    <dbReference type="NCBI Taxonomy" id="1973481"/>
    <lineage>
        <taxon>Bacteria</taxon>
        <taxon>Bacillati</taxon>
        <taxon>Cyanobacteriota</taxon>
        <taxon>Cyanophyceae</taxon>
        <taxon>Nostocales</taxon>
        <taxon>Aphanizomenonaceae</taxon>
        <taxon>Dolichospermum</taxon>
        <taxon>Dolichospermum compactum</taxon>
    </lineage>
</organism>
<name>A0A1Z4V4V7_9CYAN</name>
<accession>A0A1Z4V4V7</accession>
<dbReference type="Pfam" id="PF09520">
    <property type="entry name" value="RE_TdeIII"/>
    <property type="match status" value="1"/>
</dbReference>
<dbReference type="InterPro" id="IPR019045">
    <property type="entry name" value="Restrct_endonuc_II_HinfI"/>
</dbReference>
<gene>
    <name evidence="7" type="ORF">NIES806_26650</name>
</gene>
<evidence type="ECO:0000313" key="7">
    <source>
        <dbReference type="EMBL" id="BAZ86453.1"/>
    </source>
</evidence>
<dbReference type="REBASE" id="207244">
    <property type="entry name" value="Dco806ORF26660P"/>
</dbReference>
<evidence type="ECO:0000313" key="8">
    <source>
        <dbReference type="Proteomes" id="UP000218702"/>
    </source>
</evidence>
<dbReference type="GO" id="GO:0009036">
    <property type="term" value="F:type II site-specific deoxyribonuclease activity"/>
    <property type="evidence" value="ECO:0007669"/>
    <property type="project" value="InterPro"/>
</dbReference>
<keyword evidence="8" id="KW-1185">Reference proteome</keyword>
<dbReference type="GO" id="GO:0003677">
    <property type="term" value="F:DNA binding"/>
    <property type="evidence" value="ECO:0007669"/>
    <property type="project" value="InterPro"/>
</dbReference>
<keyword evidence="1" id="KW-0540">Nuclease</keyword>
<evidence type="ECO:0000256" key="5">
    <source>
        <dbReference type="ARBA" id="ARBA00093760"/>
    </source>
</evidence>
<comment type="catalytic activity">
    <reaction evidence="5">
        <text>Endonucleolytic cleavage of DNA to give specific double-stranded fragments with terminal 5'-phosphates.</text>
        <dbReference type="EC" id="3.1.21.4"/>
    </reaction>
</comment>
<dbReference type="EC" id="3.1.21.4" evidence="6"/>